<evidence type="ECO:0000256" key="2">
    <source>
        <dbReference type="SAM" id="Phobius"/>
    </source>
</evidence>
<dbReference type="PANTHER" id="PTHR11304:SF18">
    <property type="entry name" value="EPHRIN-B2"/>
    <property type="match status" value="1"/>
</dbReference>
<gene>
    <name evidence="3" type="ORF">RIMI_LOCUS4650597</name>
</gene>
<sequence length="148" mass="15429">MKSCNILVSPTNHDVRTYPDEIPWVPCGWISTNHVRAYPATSNGSLEGVNNQQGGVCVTKAMKILMKVGQDPDSPGSNPNSNPSKRPDEQAGSNGKSSTTSPFVNSPASSSTDGKNSGHTSIIGSEVALFAGIASGCIIFIVIIITLV</sequence>
<feature type="compositionally biased region" description="Polar residues" evidence="1">
    <location>
        <begin position="91"/>
        <end position="118"/>
    </location>
</feature>
<dbReference type="Gene3D" id="2.60.40.420">
    <property type="entry name" value="Cupredoxins - blue copper proteins"/>
    <property type="match status" value="1"/>
</dbReference>
<dbReference type="InterPro" id="IPR008972">
    <property type="entry name" value="Cupredoxin"/>
</dbReference>
<keyword evidence="2" id="KW-0812">Transmembrane</keyword>
<evidence type="ECO:0000313" key="4">
    <source>
        <dbReference type="Proteomes" id="UP001176940"/>
    </source>
</evidence>
<feature type="region of interest" description="Disordered" evidence="1">
    <location>
        <begin position="68"/>
        <end position="118"/>
    </location>
</feature>
<keyword evidence="2" id="KW-1133">Transmembrane helix</keyword>
<feature type="transmembrane region" description="Helical" evidence="2">
    <location>
        <begin position="127"/>
        <end position="147"/>
    </location>
</feature>
<protein>
    <submittedName>
        <fullName evidence="3">Uncharacterized protein</fullName>
    </submittedName>
</protein>
<keyword evidence="2" id="KW-0472">Membrane</keyword>
<organism evidence="3 4">
    <name type="scientific">Ranitomeya imitator</name>
    <name type="common">mimic poison frog</name>
    <dbReference type="NCBI Taxonomy" id="111125"/>
    <lineage>
        <taxon>Eukaryota</taxon>
        <taxon>Metazoa</taxon>
        <taxon>Chordata</taxon>
        <taxon>Craniata</taxon>
        <taxon>Vertebrata</taxon>
        <taxon>Euteleostomi</taxon>
        <taxon>Amphibia</taxon>
        <taxon>Batrachia</taxon>
        <taxon>Anura</taxon>
        <taxon>Neobatrachia</taxon>
        <taxon>Hyloidea</taxon>
        <taxon>Dendrobatidae</taxon>
        <taxon>Dendrobatinae</taxon>
        <taxon>Ranitomeya</taxon>
    </lineage>
</organism>
<dbReference type="PANTHER" id="PTHR11304">
    <property type="entry name" value="EPHRIN"/>
    <property type="match status" value="1"/>
</dbReference>
<evidence type="ECO:0000313" key="3">
    <source>
        <dbReference type="EMBL" id="CAJ0931260.1"/>
    </source>
</evidence>
<accession>A0ABN9L231</accession>
<name>A0ABN9L231_9NEOB</name>
<comment type="caution">
    <text evidence="3">The sequence shown here is derived from an EMBL/GenBank/DDBJ whole genome shotgun (WGS) entry which is preliminary data.</text>
</comment>
<dbReference type="Proteomes" id="UP001176940">
    <property type="component" value="Unassembled WGS sequence"/>
</dbReference>
<feature type="non-terminal residue" evidence="3">
    <location>
        <position position="148"/>
    </location>
</feature>
<dbReference type="EMBL" id="CAUEEQ010007588">
    <property type="protein sequence ID" value="CAJ0931260.1"/>
    <property type="molecule type" value="Genomic_DNA"/>
</dbReference>
<dbReference type="InterPro" id="IPR031328">
    <property type="entry name" value="Ephrin"/>
</dbReference>
<proteinExistence type="predicted"/>
<feature type="compositionally biased region" description="Low complexity" evidence="1">
    <location>
        <begin position="71"/>
        <end position="84"/>
    </location>
</feature>
<evidence type="ECO:0000256" key="1">
    <source>
        <dbReference type="SAM" id="MobiDB-lite"/>
    </source>
</evidence>
<keyword evidence="4" id="KW-1185">Reference proteome</keyword>
<reference evidence="3" key="1">
    <citation type="submission" date="2023-07" db="EMBL/GenBank/DDBJ databases">
        <authorList>
            <person name="Stuckert A."/>
        </authorList>
    </citation>
    <scope>NUCLEOTIDE SEQUENCE</scope>
</reference>